<accession>A0A066XCQ7</accession>
<dbReference type="HOGENOM" id="CLU_1865005_0_0_1"/>
<protein>
    <recommendedName>
        <fullName evidence="1">Aminoglycoside phosphotransferase domain-containing protein</fullName>
    </recommendedName>
</protein>
<feature type="domain" description="Aminoglycoside phosphotransferase" evidence="1">
    <location>
        <begin position="4"/>
        <end position="136"/>
    </location>
</feature>
<dbReference type="OrthoDB" id="2906425at2759"/>
<dbReference type="Proteomes" id="UP000027238">
    <property type="component" value="Unassembled WGS sequence"/>
</dbReference>
<dbReference type="OMA" id="CHYDLEP"/>
<evidence type="ECO:0000313" key="3">
    <source>
        <dbReference type="Proteomes" id="UP000027238"/>
    </source>
</evidence>
<dbReference type="Pfam" id="PF01636">
    <property type="entry name" value="APH"/>
    <property type="match status" value="1"/>
</dbReference>
<evidence type="ECO:0000313" key="2">
    <source>
        <dbReference type="EMBL" id="KDN63541.1"/>
    </source>
</evidence>
<proteinExistence type="predicted"/>
<evidence type="ECO:0000259" key="1">
    <source>
        <dbReference type="Pfam" id="PF01636"/>
    </source>
</evidence>
<dbReference type="SUPFAM" id="SSF56112">
    <property type="entry name" value="Protein kinase-like (PK-like)"/>
    <property type="match status" value="1"/>
</dbReference>
<name>A0A066XCQ7_COLSU</name>
<dbReference type="InterPro" id="IPR011009">
    <property type="entry name" value="Kinase-like_dom_sf"/>
</dbReference>
<keyword evidence="3" id="KW-1185">Reference proteome</keyword>
<dbReference type="EMBL" id="JMSE01001213">
    <property type="protein sequence ID" value="KDN63541.1"/>
    <property type="molecule type" value="Genomic_DNA"/>
</dbReference>
<comment type="caution">
    <text evidence="2">The sequence shown here is derived from an EMBL/GenBank/DDBJ whole genome shotgun (WGS) entry which is preliminary data.</text>
</comment>
<gene>
    <name evidence="2" type="ORF">CSUB01_08908</name>
</gene>
<reference evidence="3" key="1">
    <citation type="journal article" date="2014" name="Genome Announc.">
        <title>Draft genome sequence of Colletotrichum sublineola, a destructive pathogen of cultivated sorghum.</title>
        <authorList>
            <person name="Baroncelli R."/>
            <person name="Sanz-Martin J.M."/>
            <person name="Rech G.E."/>
            <person name="Sukno S.A."/>
            <person name="Thon M.R."/>
        </authorList>
    </citation>
    <scope>NUCLEOTIDE SEQUENCE [LARGE SCALE GENOMIC DNA]</scope>
    <source>
        <strain evidence="3">TX430BB</strain>
    </source>
</reference>
<organism evidence="2 3">
    <name type="scientific">Colletotrichum sublineola</name>
    <name type="common">Sorghum anthracnose fungus</name>
    <dbReference type="NCBI Taxonomy" id="1173701"/>
    <lineage>
        <taxon>Eukaryota</taxon>
        <taxon>Fungi</taxon>
        <taxon>Dikarya</taxon>
        <taxon>Ascomycota</taxon>
        <taxon>Pezizomycotina</taxon>
        <taxon>Sordariomycetes</taxon>
        <taxon>Hypocreomycetidae</taxon>
        <taxon>Glomerellales</taxon>
        <taxon>Glomerellaceae</taxon>
        <taxon>Colletotrichum</taxon>
        <taxon>Colletotrichum graminicola species complex</taxon>
    </lineage>
</organism>
<dbReference type="InterPro" id="IPR002575">
    <property type="entry name" value="Aminoglycoside_PTrfase"/>
</dbReference>
<sequence length="137" mass="15318">MPLEDVWNDLQDDNQQALMDSVVSAIRAFQMLPMQNDKVLQDVNMDGETRRLLPKDDRVDLSNCQITEDSDGLAITTTDNNIGDVELSPADPNELNDNIVLCHYDLEPRNILVTSNGLNGSGSPWYEIVAIIDWEDG</sequence>
<dbReference type="AlphaFoldDB" id="A0A066XCQ7"/>